<dbReference type="RefSeq" id="WP_378302032.1">
    <property type="nucleotide sequence ID" value="NZ_JBHTJA010000052.1"/>
</dbReference>
<evidence type="ECO:0000256" key="2">
    <source>
        <dbReference type="ARBA" id="ARBA00022723"/>
    </source>
</evidence>
<dbReference type="PANTHER" id="PTHR42978:SF3">
    <property type="entry name" value="BLR3078 PROTEIN"/>
    <property type="match status" value="1"/>
</dbReference>
<keyword evidence="3" id="KW-0378">Hydrolase</keyword>
<proteinExistence type="inferred from homology"/>
<dbReference type="Proteomes" id="UP001596972">
    <property type="component" value="Unassembled WGS sequence"/>
</dbReference>
<organism evidence="6 7">
    <name type="scientific">Actinomadura sediminis</name>
    <dbReference type="NCBI Taxonomy" id="1038904"/>
    <lineage>
        <taxon>Bacteria</taxon>
        <taxon>Bacillati</taxon>
        <taxon>Actinomycetota</taxon>
        <taxon>Actinomycetes</taxon>
        <taxon>Streptosporangiales</taxon>
        <taxon>Thermomonosporaceae</taxon>
        <taxon>Actinomadura</taxon>
    </lineage>
</organism>
<accession>A0ABW3EWN0</accession>
<reference evidence="7" key="1">
    <citation type="journal article" date="2019" name="Int. J. Syst. Evol. Microbiol.">
        <title>The Global Catalogue of Microorganisms (GCM) 10K type strain sequencing project: providing services to taxonomists for standard genome sequencing and annotation.</title>
        <authorList>
            <consortium name="The Broad Institute Genomics Platform"/>
            <consortium name="The Broad Institute Genome Sequencing Center for Infectious Disease"/>
            <person name="Wu L."/>
            <person name="Ma J."/>
        </authorList>
    </citation>
    <scope>NUCLEOTIDE SEQUENCE [LARGE SCALE GENOMIC DNA]</scope>
    <source>
        <strain evidence="7">JCM 31202</strain>
    </source>
</reference>
<comment type="caution">
    <text evidence="6">The sequence shown here is derived from an EMBL/GenBank/DDBJ whole genome shotgun (WGS) entry which is preliminary data.</text>
</comment>
<dbReference type="InterPro" id="IPR051013">
    <property type="entry name" value="MBL_superfamily_lactonases"/>
</dbReference>
<dbReference type="InterPro" id="IPR001279">
    <property type="entry name" value="Metallo-B-lactamas"/>
</dbReference>
<evidence type="ECO:0000256" key="4">
    <source>
        <dbReference type="ARBA" id="ARBA00022833"/>
    </source>
</evidence>
<dbReference type="CDD" id="cd07742">
    <property type="entry name" value="metallo-hydrolase-like_MBL-fold"/>
    <property type="match status" value="1"/>
</dbReference>
<evidence type="ECO:0000256" key="1">
    <source>
        <dbReference type="ARBA" id="ARBA00007749"/>
    </source>
</evidence>
<keyword evidence="7" id="KW-1185">Reference proteome</keyword>
<dbReference type="SMART" id="SM00849">
    <property type="entry name" value="Lactamase_B"/>
    <property type="match status" value="1"/>
</dbReference>
<keyword evidence="2" id="KW-0479">Metal-binding</keyword>
<comment type="similarity">
    <text evidence="1">Belongs to the metallo-beta-lactamase superfamily.</text>
</comment>
<evidence type="ECO:0000313" key="7">
    <source>
        <dbReference type="Proteomes" id="UP001596972"/>
    </source>
</evidence>
<dbReference type="InterPro" id="IPR036866">
    <property type="entry name" value="RibonucZ/Hydroxyglut_hydro"/>
</dbReference>
<dbReference type="EMBL" id="JBHTJA010000052">
    <property type="protein sequence ID" value="MFD0903328.1"/>
    <property type="molecule type" value="Genomic_DNA"/>
</dbReference>
<name>A0ABW3EWN0_9ACTN</name>
<evidence type="ECO:0000313" key="6">
    <source>
        <dbReference type="EMBL" id="MFD0903328.1"/>
    </source>
</evidence>
<sequence>MRVHHVNCGSLREIEPLDEPGAEAARAVCHVLVVETDADGLVLVDAGLGTGDVADPAGRLGDEWTGFAEPVLDEAETALRRVEALGFAASDVRHIVPTHLHRDHAGGLSDFPDAAVHVFAAERECATTRQFDHGPKWAVHGDGGETWAGFEGVRPLAGGDVLLVPLGGHSPGHAGVAVRGEDGWLLHAGDAYFHHGELRAEPRVHPVMELVQKSAEVDRELRLRNVARLRELEGVDVFCAHDPWELMRYR</sequence>
<dbReference type="SUPFAM" id="SSF56281">
    <property type="entry name" value="Metallo-hydrolase/oxidoreductase"/>
    <property type="match status" value="1"/>
</dbReference>
<protein>
    <submittedName>
        <fullName evidence="6">MBL fold metallo-hydrolase</fullName>
    </submittedName>
</protein>
<dbReference type="Gene3D" id="3.60.15.10">
    <property type="entry name" value="Ribonuclease Z/Hydroxyacylglutathione hydrolase-like"/>
    <property type="match status" value="1"/>
</dbReference>
<evidence type="ECO:0000256" key="3">
    <source>
        <dbReference type="ARBA" id="ARBA00022801"/>
    </source>
</evidence>
<keyword evidence="4" id="KW-0862">Zinc</keyword>
<evidence type="ECO:0000259" key="5">
    <source>
        <dbReference type="SMART" id="SM00849"/>
    </source>
</evidence>
<gene>
    <name evidence="6" type="ORF">ACFQ11_23250</name>
</gene>
<dbReference type="PANTHER" id="PTHR42978">
    <property type="entry name" value="QUORUM-QUENCHING LACTONASE YTNP-RELATED-RELATED"/>
    <property type="match status" value="1"/>
</dbReference>
<dbReference type="Pfam" id="PF00753">
    <property type="entry name" value="Lactamase_B"/>
    <property type="match status" value="1"/>
</dbReference>
<feature type="domain" description="Metallo-beta-lactamase" evidence="5">
    <location>
        <begin position="28"/>
        <end position="241"/>
    </location>
</feature>